<evidence type="ECO:0000313" key="9">
    <source>
        <dbReference type="Ensembl" id="ENSACUP00000017545.1"/>
    </source>
</evidence>
<evidence type="ECO:0000256" key="3">
    <source>
        <dbReference type="ARBA" id="ARBA00022737"/>
    </source>
</evidence>
<organism evidence="9 10">
    <name type="scientific">Athene cunicularia</name>
    <name type="common">Burrowing owl</name>
    <name type="synonym">Speotyto cunicularia</name>
    <dbReference type="NCBI Taxonomy" id="194338"/>
    <lineage>
        <taxon>Eukaryota</taxon>
        <taxon>Metazoa</taxon>
        <taxon>Chordata</taxon>
        <taxon>Craniata</taxon>
        <taxon>Vertebrata</taxon>
        <taxon>Euteleostomi</taxon>
        <taxon>Archelosauria</taxon>
        <taxon>Archosauria</taxon>
        <taxon>Dinosauria</taxon>
        <taxon>Saurischia</taxon>
        <taxon>Theropoda</taxon>
        <taxon>Coelurosauria</taxon>
        <taxon>Aves</taxon>
        <taxon>Neognathae</taxon>
        <taxon>Neoaves</taxon>
        <taxon>Telluraves</taxon>
        <taxon>Strigiformes</taxon>
        <taxon>Strigidae</taxon>
        <taxon>Athene</taxon>
    </lineage>
</organism>
<dbReference type="Proteomes" id="UP000472269">
    <property type="component" value="Unplaced"/>
</dbReference>
<proteinExistence type="inferred from homology"/>
<evidence type="ECO:0000256" key="2">
    <source>
        <dbReference type="ARBA" id="ARBA00022614"/>
    </source>
</evidence>
<sequence>GHGLDLPGYKIPVIENLGATLDQFDAIDFSDNEIRKLDGFPLLRRLKTLLMNNNRICRIGENLEQALPNLTELILTNNNIAELVKTLYNFYLLCSVLRNPVTNKKHYRLYVIHKVPQVRVLDFQKVKLKVSLLSFDSAQDGYFFFLLRSCKFIGNSNAVVIDFIETVYPKWL</sequence>
<keyword evidence="3" id="KW-0677">Repeat</keyword>
<reference evidence="9" key="1">
    <citation type="submission" date="2025-08" db="UniProtKB">
        <authorList>
            <consortium name="Ensembl"/>
        </authorList>
    </citation>
    <scope>IDENTIFICATION</scope>
</reference>
<dbReference type="InterPro" id="IPR044640">
    <property type="entry name" value="RU2A"/>
</dbReference>
<dbReference type="GO" id="GO:0000398">
    <property type="term" value="P:mRNA splicing, via spliceosome"/>
    <property type="evidence" value="ECO:0007669"/>
    <property type="project" value="InterPro"/>
</dbReference>
<comment type="subunit">
    <text evidence="7">Identified in the spliceosome B complex. Identified in the spliceosome C complex. Found in a pre-mRNA splicing complex with SFRS4, SFRS5, SNRNP70, SNRPA1, SRRM1 and SRRM2. Found in a pre-mRNA exonic splicing enhancer (ESE) complex with SNRNP70, SNRPA1, SRRM1 and TRA2B. Contributes to the binding of stem loop IV of U2 snRNA with SNRPB2.</text>
</comment>
<evidence type="ECO:0000256" key="7">
    <source>
        <dbReference type="ARBA" id="ARBA00062740"/>
    </source>
</evidence>
<dbReference type="PANTHER" id="PTHR10552">
    <property type="entry name" value="U2 SMALL NUCLEAR RIBONUCLEOPROTEIN A"/>
    <property type="match status" value="1"/>
</dbReference>
<dbReference type="SMART" id="SM00446">
    <property type="entry name" value="LRRcap"/>
    <property type="match status" value="1"/>
</dbReference>
<dbReference type="FunFam" id="3.80.10.10:FF:000026">
    <property type="entry name" value="U2 small nuclear ribonucleoprotein A"/>
    <property type="match status" value="1"/>
</dbReference>
<evidence type="ECO:0000256" key="6">
    <source>
        <dbReference type="ARBA" id="ARBA00056565"/>
    </source>
</evidence>
<evidence type="ECO:0000259" key="8">
    <source>
        <dbReference type="SMART" id="SM00446"/>
    </source>
</evidence>
<dbReference type="PANTHER" id="PTHR10552:SF6">
    <property type="entry name" value="U2 SMALL NUCLEAR RIBONUCLEOPROTEIN A"/>
    <property type="match status" value="1"/>
</dbReference>
<dbReference type="InterPro" id="IPR032675">
    <property type="entry name" value="LRR_dom_sf"/>
</dbReference>
<name>A0A663MY92_ATHCN</name>
<comment type="subcellular location">
    <subcellularLocation>
        <location evidence="1">Nucleus</location>
    </subcellularLocation>
</comment>
<evidence type="ECO:0000256" key="4">
    <source>
        <dbReference type="ARBA" id="ARBA00023242"/>
    </source>
</evidence>
<dbReference type="AlphaFoldDB" id="A0A663MY92"/>
<keyword evidence="10" id="KW-1185">Reference proteome</keyword>
<evidence type="ECO:0000256" key="1">
    <source>
        <dbReference type="ARBA" id="ARBA00004123"/>
    </source>
</evidence>
<dbReference type="OMA" id="NNRICHI"/>
<feature type="domain" description="U2A'/phosphoprotein 32 family A C-terminal" evidence="8">
    <location>
        <begin position="104"/>
        <end position="122"/>
    </location>
</feature>
<dbReference type="SUPFAM" id="SSF52058">
    <property type="entry name" value="L domain-like"/>
    <property type="match status" value="1"/>
</dbReference>
<comment type="similarity">
    <text evidence="5">Belongs to the U2 small nuclear ribonucleoprotein A family.</text>
</comment>
<dbReference type="Gene3D" id="3.80.10.10">
    <property type="entry name" value="Ribonuclease Inhibitor"/>
    <property type="match status" value="1"/>
</dbReference>
<comment type="function">
    <text evidence="6">Involved in pre-mRNA splicing as component of the spliceosome. Associated with sn-RNP U2, where it contributes to the binding of stem loop IV of U2 snRNA.</text>
</comment>
<dbReference type="InterPro" id="IPR003603">
    <property type="entry name" value="U2A'_phosphoprotein32A_C"/>
</dbReference>
<accession>A0A663MY92</accession>
<protein>
    <submittedName>
        <fullName evidence="9">Small nuclear ribonucleoprotein polypeptide A'</fullName>
    </submittedName>
</protein>
<dbReference type="GO" id="GO:0030620">
    <property type="term" value="F:U2 snRNA binding"/>
    <property type="evidence" value="ECO:0007669"/>
    <property type="project" value="InterPro"/>
</dbReference>
<dbReference type="Ensembl" id="ENSACUT00000018715.1">
    <property type="protein sequence ID" value="ENSACUP00000017545.1"/>
    <property type="gene ID" value="ENSACUG00000011779.1"/>
</dbReference>
<keyword evidence="4" id="KW-0539">Nucleus</keyword>
<evidence type="ECO:0000313" key="10">
    <source>
        <dbReference type="Proteomes" id="UP000472269"/>
    </source>
</evidence>
<dbReference type="Pfam" id="PF14580">
    <property type="entry name" value="LRR_9"/>
    <property type="match status" value="1"/>
</dbReference>
<keyword evidence="2" id="KW-0433">Leucine-rich repeat</keyword>
<evidence type="ECO:0000256" key="5">
    <source>
        <dbReference type="ARBA" id="ARBA00024196"/>
    </source>
</evidence>
<dbReference type="GO" id="GO:0005686">
    <property type="term" value="C:U2 snRNP"/>
    <property type="evidence" value="ECO:0007669"/>
    <property type="project" value="TreeGrafter"/>
</dbReference>
<reference evidence="9" key="2">
    <citation type="submission" date="2025-09" db="UniProtKB">
        <authorList>
            <consortium name="Ensembl"/>
        </authorList>
    </citation>
    <scope>IDENTIFICATION</scope>
</reference>